<protein>
    <submittedName>
        <fullName evidence="3">UDP-glucuronate 4-epimerase</fullName>
        <ecNumber evidence="3">5.1.3.6</ecNumber>
    </submittedName>
</protein>
<dbReference type="GO" id="GO:0050378">
    <property type="term" value="F:UDP-glucuronate 4-epimerase activity"/>
    <property type="evidence" value="ECO:0007669"/>
    <property type="project" value="UniProtKB-EC"/>
</dbReference>
<dbReference type="AlphaFoldDB" id="A0A7R6PFX7"/>
<dbReference type="SUPFAM" id="SSF51735">
    <property type="entry name" value="NAD(P)-binding Rossmann-fold domains"/>
    <property type="match status" value="1"/>
</dbReference>
<organism evidence="3 4">
    <name type="scientific">Thermotomaculum hydrothermale</name>
    <dbReference type="NCBI Taxonomy" id="981385"/>
    <lineage>
        <taxon>Bacteria</taxon>
        <taxon>Pseudomonadati</taxon>
        <taxon>Acidobacteriota</taxon>
        <taxon>Holophagae</taxon>
        <taxon>Thermotomaculales</taxon>
        <taxon>Thermotomaculaceae</taxon>
        <taxon>Thermotomaculum</taxon>
    </lineage>
</organism>
<dbReference type="EMBL" id="AP017470">
    <property type="protein sequence ID" value="BBB33004.1"/>
    <property type="molecule type" value="Genomic_DNA"/>
</dbReference>
<accession>A0A7R6PFX7</accession>
<keyword evidence="3" id="KW-0413">Isomerase</keyword>
<dbReference type="Gene3D" id="3.90.25.10">
    <property type="entry name" value="UDP-galactose 4-epimerase, domain 1"/>
    <property type="match status" value="1"/>
</dbReference>
<dbReference type="PANTHER" id="PTHR43574">
    <property type="entry name" value="EPIMERASE-RELATED"/>
    <property type="match status" value="1"/>
</dbReference>
<dbReference type="InterPro" id="IPR036291">
    <property type="entry name" value="NAD(P)-bd_dom_sf"/>
</dbReference>
<dbReference type="Proteomes" id="UP000595564">
    <property type="component" value="Chromosome"/>
</dbReference>
<feature type="domain" description="NAD(P)-binding" evidence="2">
    <location>
        <begin position="4"/>
        <end position="306"/>
    </location>
</feature>
<keyword evidence="1" id="KW-0520">NAD</keyword>
<evidence type="ECO:0000313" key="3">
    <source>
        <dbReference type="EMBL" id="BBB33004.1"/>
    </source>
</evidence>
<dbReference type="Pfam" id="PF16363">
    <property type="entry name" value="GDP_Man_Dehyd"/>
    <property type="match status" value="1"/>
</dbReference>
<name>A0A7R6PFX7_9BACT</name>
<evidence type="ECO:0000313" key="4">
    <source>
        <dbReference type="Proteomes" id="UP000595564"/>
    </source>
</evidence>
<dbReference type="RefSeq" id="WP_201327303.1">
    <property type="nucleotide sequence ID" value="NZ_AP017470.1"/>
</dbReference>
<sequence>MKILVTGCAGFIGSQTAKLFLENGYEVIGVDNLNDYYDPKLKEYRLKFLKEHNNFTFYKLDIEKTEDVNSLFENHKITHIVNLAARAGVRYSIENPYVYSLTNTYGTLNLLEAGKKKGIEKFVLASTSSLYAGQKMPFKEDLPVNEPISPYAASKKGAEAMCYSYHHLYGVDTTILRYFTVYGPAGRPDMAYFRFIYWIDNNMPITLFGDGTQSRDFTFITDIARGTFKATLTKTGYEIINLGNDNPKKLNYMIELIEKGLNKKTKIDYKPFHKADMKDTWANVEKAKEILNWQAKVSLEEGIEKTVKWYIENRDFVNSLEIK</sequence>
<evidence type="ECO:0000259" key="2">
    <source>
        <dbReference type="Pfam" id="PF16363"/>
    </source>
</evidence>
<gene>
    <name evidence="3" type="ORF">TTHT_1498</name>
</gene>
<reference evidence="3 4" key="1">
    <citation type="journal article" date="2012" name="Extremophiles">
        <title>Thermotomaculum hydrothermale gen. nov., sp. nov., a novel heterotrophic thermophile within the phylum Acidobacteria from a deep-sea hydrothermal vent chimney in the Southern Okinawa Trough.</title>
        <authorList>
            <person name="Izumi H."/>
            <person name="Nunoura T."/>
            <person name="Miyazaki M."/>
            <person name="Mino S."/>
            <person name="Toki T."/>
            <person name="Takai K."/>
            <person name="Sako Y."/>
            <person name="Sawabe T."/>
            <person name="Nakagawa S."/>
        </authorList>
    </citation>
    <scope>NUCLEOTIDE SEQUENCE [LARGE SCALE GENOMIC DNA]</scope>
    <source>
        <strain evidence="3 4">AC55</strain>
    </source>
</reference>
<dbReference type="PRINTS" id="PR01713">
    <property type="entry name" value="NUCEPIMERASE"/>
</dbReference>
<dbReference type="InterPro" id="IPR016040">
    <property type="entry name" value="NAD(P)-bd_dom"/>
</dbReference>
<dbReference type="KEGG" id="thyd:TTHT_1498"/>
<dbReference type="EC" id="5.1.3.6" evidence="3"/>
<dbReference type="Gene3D" id="3.40.50.720">
    <property type="entry name" value="NAD(P)-binding Rossmann-like Domain"/>
    <property type="match status" value="1"/>
</dbReference>
<evidence type="ECO:0000256" key="1">
    <source>
        <dbReference type="ARBA" id="ARBA00023027"/>
    </source>
</evidence>
<keyword evidence="4" id="KW-1185">Reference proteome</keyword>
<proteinExistence type="predicted"/>